<dbReference type="InterPro" id="IPR051236">
    <property type="entry name" value="HAT_RTT109-like"/>
</dbReference>
<evidence type="ECO:0000313" key="2">
    <source>
        <dbReference type="EMBL" id="KAL2820395.1"/>
    </source>
</evidence>
<dbReference type="PANTHER" id="PTHR31571:SF5">
    <property type="entry name" value="ALTERED INHERITANCE OF MITOCHONDRIA PROTEIN 6"/>
    <property type="match status" value="1"/>
</dbReference>
<keyword evidence="3" id="KW-1185">Reference proteome</keyword>
<gene>
    <name evidence="2" type="ORF">BJX63DRAFT_312846</name>
</gene>
<sequence>MAHATADDDLEALHASVTQPLLQAEADAGECNSYTSSYSWVLLEDHPLRSHPSEVECHPGILSFSRKCVVRLRRRWRESVLPLLCLVLIFVVIVQFLLQLPRVASYFLEPVVTEELPGFIQLSATLGQSASLPSSESSSCVYGVSPPLIEQVADDAVEAALTAGCTSVKADLWLRNHDLLVGSDPKSLGKERSLQTVYLQPLLSKLDALNSYSKIPSTAGNGTRIPDEFVPVGLYDNDPTQSFTLILNIRTPARTSWPRLVAQLRELDERGYLSYRNNTTQDLIMRPVVIVLAEECRRISWIDRLSRVMGSIN</sequence>
<organism evidence="2 3">
    <name type="scientific">Aspergillus granulosus</name>
    <dbReference type="NCBI Taxonomy" id="176169"/>
    <lineage>
        <taxon>Eukaryota</taxon>
        <taxon>Fungi</taxon>
        <taxon>Dikarya</taxon>
        <taxon>Ascomycota</taxon>
        <taxon>Pezizomycotina</taxon>
        <taxon>Eurotiomycetes</taxon>
        <taxon>Eurotiomycetidae</taxon>
        <taxon>Eurotiales</taxon>
        <taxon>Aspergillaceae</taxon>
        <taxon>Aspergillus</taxon>
        <taxon>Aspergillus subgen. Nidulantes</taxon>
    </lineage>
</organism>
<keyword evidence="1" id="KW-0812">Transmembrane</keyword>
<comment type="caution">
    <text evidence="2">The sequence shown here is derived from an EMBL/GenBank/DDBJ whole genome shotgun (WGS) entry which is preliminary data.</text>
</comment>
<proteinExistence type="predicted"/>
<accession>A0ABR4HY88</accession>
<feature type="transmembrane region" description="Helical" evidence="1">
    <location>
        <begin position="80"/>
        <end position="98"/>
    </location>
</feature>
<reference evidence="2 3" key="1">
    <citation type="submission" date="2024-07" db="EMBL/GenBank/DDBJ databases">
        <title>Section-level genome sequencing and comparative genomics of Aspergillus sections Usti and Cavernicolus.</title>
        <authorList>
            <consortium name="Lawrence Berkeley National Laboratory"/>
            <person name="Nybo J.L."/>
            <person name="Vesth T.C."/>
            <person name="Theobald S."/>
            <person name="Frisvad J.C."/>
            <person name="Larsen T.O."/>
            <person name="Kjaerboelling I."/>
            <person name="Rothschild-Mancinelli K."/>
            <person name="Lyhne E.K."/>
            <person name="Kogle M.E."/>
            <person name="Barry K."/>
            <person name="Clum A."/>
            <person name="Na H."/>
            <person name="Ledsgaard L."/>
            <person name="Lin J."/>
            <person name="Lipzen A."/>
            <person name="Kuo A."/>
            <person name="Riley R."/>
            <person name="Mondo S."/>
            <person name="Labutti K."/>
            <person name="Haridas S."/>
            <person name="Pangalinan J."/>
            <person name="Salamov A.A."/>
            <person name="Simmons B.A."/>
            <person name="Magnuson J.K."/>
            <person name="Chen J."/>
            <person name="Drula E."/>
            <person name="Henrissat B."/>
            <person name="Wiebenga A."/>
            <person name="Lubbers R.J."/>
            <person name="Gomes A.C."/>
            <person name="Makela M.R."/>
            <person name="Stajich J."/>
            <person name="Grigoriev I.V."/>
            <person name="Mortensen U.H."/>
            <person name="De Vries R.P."/>
            <person name="Baker S.E."/>
            <person name="Andersen M.R."/>
        </authorList>
    </citation>
    <scope>NUCLEOTIDE SEQUENCE [LARGE SCALE GENOMIC DNA]</scope>
    <source>
        <strain evidence="2 3">CBS 588.65</strain>
    </source>
</reference>
<dbReference type="PANTHER" id="PTHR31571">
    <property type="entry name" value="ALTERED INHERITANCE OF MITOCHONDRIA PROTEIN 6"/>
    <property type="match status" value="1"/>
</dbReference>
<protein>
    <submittedName>
        <fullName evidence="2">Uncharacterized protein</fullName>
    </submittedName>
</protein>
<evidence type="ECO:0000313" key="3">
    <source>
        <dbReference type="Proteomes" id="UP001610334"/>
    </source>
</evidence>
<name>A0ABR4HY88_9EURO</name>
<keyword evidence="1" id="KW-1133">Transmembrane helix</keyword>
<dbReference type="Proteomes" id="UP001610334">
    <property type="component" value="Unassembled WGS sequence"/>
</dbReference>
<keyword evidence="1" id="KW-0472">Membrane</keyword>
<dbReference type="EMBL" id="JBFXLT010000007">
    <property type="protein sequence ID" value="KAL2820395.1"/>
    <property type="molecule type" value="Genomic_DNA"/>
</dbReference>
<evidence type="ECO:0000256" key="1">
    <source>
        <dbReference type="SAM" id="Phobius"/>
    </source>
</evidence>